<dbReference type="Proteomes" id="UP000176339">
    <property type="component" value="Unassembled WGS sequence"/>
</dbReference>
<name>A0A1F5P1K6_9BACT</name>
<evidence type="ECO:0000256" key="1">
    <source>
        <dbReference type="SAM" id="MobiDB-lite"/>
    </source>
</evidence>
<evidence type="ECO:0000313" key="2">
    <source>
        <dbReference type="EMBL" id="OGE83733.1"/>
    </source>
</evidence>
<organism evidence="2 3">
    <name type="scientific">Candidatus Doudnabacteria bacterium RIFCSPHIGHO2_01_FULL_49_9</name>
    <dbReference type="NCBI Taxonomy" id="1817827"/>
    <lineage>
        <taxon>Bacteria</taxon>
        <taxon>Candidatus Doudnaibacteriota</taxon>
    </lineage>
</organism>
<evidence type="ECO:0000313" key="3">
    <source>
        <dbReference type="Proteomes" id="UP000176339"/>
    </source>
</evidence>
<dbReference type="AlphaFoldDB" id="A0A1F5P1K6"/>
<sequence length="93" mass="10271">MTDNFCSFQSSKPTKEKKITMAKQPASSKFKLNGGADRTIVGLFLEIRLQAQGGMYGYQASALIKQLRRMVDGKFHGGKHADRPADHQADDPT</sequence>
<accession>A0A1F5P1K6</accession>
<feature type="region of interest" description="Disordered" evidence="1">
    <location>
        <begin position="74"/>
        <end position="93"/>
    </location>
</feature>
<comment type="caution">
    <text evidence="2">The sequence shown here is derived from an EMBL/GenBank/DDBJ whole genome shotgun (WGS) entry which is preliminary data.</text>
</comment>
<feature type="region of interest" description="Disordered" evidence="1">
    <location>
        <begin position="1"/>
        <end position="22"/>
    </location>
</feature>
<dbReference type="EMBL" id="MFEN01000038">
    <property type="protein sequence ID" value="OGE83733.1"/>
    <property type="molecule type" value="Genomic_DNA"/>
</dbReference>
<proteinExistence type="predicted"/>
<gene>
    <name evidence="2" type="ORF">A2846_04445</name>
</gene>
<feature type="compositionally biased region" description="Polar residues" evidence="1">
    <location>
        <begin position="1"/>
        <end position="12"/>
    </location>
</feature>
<protein>
    <submittedName>
        <fullName evidence="2">Uncharacterized protein</fullName>
    </submittedName>
</protein>
<reference evidence="2 3" key="1">
    <citation type="journal article" date="2016" name="Nat. Commun.">
        <title>Thousands of microbial genomes shed light on interconnected biogeochemical processes in an aquifer system.</title>
        <authorList>
            <person name="Anantharaman K."/>
            <person name="Brown C.T."/>
            <person name="Hug L.A."/>
            <person name="Sharon I."/>
            <person name="Castelle C.J."/>
            <person name="Probst A.J."/>
            <person name="Thomas B.C."/>
            <person name="Singh A."/>
            <person name="Wilkins M.J."/>
            <person name="Karaoz U."/>
            <person name="Brodie E.L."/>
            <person name="Williams K.H."/>
            <person name="Hubbard S.S."/>
            <person name="Banfield J.F."/>
        </authorList>
    </citation>
    <scope>NUCLEOTIDE SEQUENCE [LARGE SCALE GENOMIC DNA]</scope>
</reference>